<accession>A0A060JKY1</accession>
<name>A0A060JKY1_9MICO</name>
<dbReference type="eggNOG" id="COG3022">
    <property type="taxonomic scope" value="Bacteria"/>
</dbReference>
<evidence type="ECO:0000313" key="2">
    <source>
        <dbReference type="Proteomes" id="UP000067708"/>
    </source>
</evidence>
<organism evidence="1 2">
    <name type="scientific">Rhodoluna lacicola</name>
    <dbReference type="NCBI Taxonomy" id="529884"/>
    <lineage>
        <taxon>Bacteria</taxon>
        <taxon>Bacillati</taxon>
        <taxon>Actinomycetota</taxon>
        <taxon>Actinomycetes</taxon>
        <taxon>Micrococcales</taxon>
        <taxon>Microbacteriaceae</taxon>
        <taxon>Luna cluster</taxon>
        <taxon>Luna-1 subcluster</taxon>
        <taxon>Rhodoluna</taxon>
    </lineage>
</organism>
<evidence type="ECO:0008006" key="3">
    <source>
        <dbReference type="Google" id="ProtNLM"/>
    </source>
</evidence>
<dbReference type="Proteomes" id="UP000067708">
    <property type="component" value="Chromosome"/>
</dbReference>
<reference evidence="1 2" key="1">
    <citation type="journal article" date="2014" name="Int. J. Syst. Evol. Microbiol.">
        <title>Rhodoluna lacicola gen. nov., sp. nov., a planktonic freshwater bacterium with stream-lined genome.</title>
        <authorList>
            <person name="Hahn M."/>
            <person name="Schmidt J."/>
            <person name="Taipale S.J."/>
            <person name="Doolittle W.F."/>
            <person name="Koll U."/>
        </authorList>
    </citation>
    <scope>NUCLEOTIDE SEQUENCE [LARGE SCALE GENOMIC DNA]</scope>
    <source>
        <strain evidence="1 2">MWH-Ta8</strain>
    </source>
</reference>
<dbReference type="AlphaFoldDB" id="A0A060JKY1"/>
<dbReference type="KEGG" id="rla:Rhola_00004290"/>
<dbReference type="HOGENOM" id="CLU_071581_0_0_11"/>
<protein>
    <recommendedName>
        <fullName evidence="3">Peroxide stress protein YaaA</fullName>
    </recommendedName>
</protein>
<keyword evidence="2" id="KW-1185">Reference proteome</keyword>
<dbReference type="Pfam" id="PF03883">
    <property type="entry name" value="H2O2_YaaD"/>
    <property type="match status" value="1"/>
</dbReference>
<gene>
    <name evidence="1" type="ORF">Rhola_00004290</name>
</gene>
<dbReference type="OrthoDB" id="3210767at2"/>
<proteinExistence type="predicted"/>
<dbReference type="RefSeq" id="WP_038502036.1">
    <property type="nucleotide sequence ID" value="NZ_CP007490.1"/>
</dbReference>
<sequence length="241" mass="25937">MLFLIPPSETKADGGGSIKITQAHLTFGGLDQTRDEVLAAYIKATGDQDIRQAPTMAAINRYTGTLYAAIHGRGLKGTPTVNNSLNTDELARARSMVLIQSALFGAIAATDLIPNYKVSPSKLICGINLKRVWPAPHEQFAWARLAAGPVIDLRSKAYADLAPLPENIDAYTVTVFVERADGSREQLNHFNKKAKGQLVRAALTASKEPQTIAELKACAKKVGLKLEINSKALTLITTEAT</sequence>
<dbReference type="InterPro" id="IPR005583">
    <property type="entry name" value="YaaA"/>
</dbReference>
<dbReference type="EMBL" id="CP007490">
    <property type="protein sequence ID" value="AIC47248.1"/>
    <property type="molecule type" value="Genomic_DNA"/>
</dbReference>
<dbReference type="STRING" id="529884.Rhola_00004290"/>
<dbReference type="PATRIC" id="fig|529884.3.peg.411"/>
<evidence type="ECO:0000313" key="1">
    <source>
        <dbReference type="EMBL" id="AIC47248.1"/>
    </source>
</evidence>